<evidence type="ECO:0000256" key="4">
    <source>
        <dbReference type="ARBA" id="ARBA00031006"/>
    </source>
</evidence>
<dbReference type="GO" id="GO:0006368">
    <property type="term" value="P:transcription elongation by RNA polymerase II"/>
    <property type="evidence" value="ECO:0007669"/>
    <property type="project" value="TreeGrafter"/>
</dbReference>
<feature type="domain" description="KOW" evidence="6">
    <location>
        <begin position="409"/>
        <end position="436"/>
    </location>
</feature>
<proteinExistence type="predicted"/>
<evidence type="ECO:0000313" key="7">
    <source>
        <dbReference type="EMBL" id="KAE9387370.1"/>
    </source>
</evidence>
<protein>
    <recommendedName>
        <fullName evidence="3">Chromatin elongation factor SPT5</fullName>
    </recommendedName>
    <alternativeName>
        <fullName evidence="4">Chromatin elongation factor spt5</fullName>
    </alternativeName>
</protein>
<dbReference type="InterPro" id="IPR005100">
    <property type="entry name" value="NGN-domain"/>
</dbReference>
<evidence type="ECO:0000256" key="3">
    <source>
        <dbReference type="ARBA" id="ARBA00029865"/>
    </source>
</evidence>
<feature type="compositionally biased region" description="Low complexity" evidence="5">
    <location>
        <begin position="53"/>
        <end position="66"/>
    </location>
</feature>
<feature type="domain" description="KOW" evidence="6">
    <location>
        <begin position="547"/>
        <end position="574"/>
    </location>
</feature>
<accession>A0A6A4GPZ7</accession>
<reference evidence="7" key="1">
    <citation type="journal article" date="2019" name="Environ. Microbiol.">
        <title>Fungal ecological strategies reflected in gene transcription - a case study of two litter decomposers.</title>
        <authorList>
            <person name="Barbi F."/>
            <person name="Kohler A."/>
            <person name="Barry K."/>
            <person name="Baskaran P."/>
            <person name="Daum C."/>
            <person name="Fauchery L."/>
            <person name="Ihrmark K."/>
            <person name="Kuo A."/>
            <person name="LaButti K."/>
            <person name="Lipzen A."/>
            <person name="Morin E."/>
            <person name="Grigoriev I.V."/>
            <person name="Henrissat B."/>
            <person name="Lindahl B."/>
            <person name="Martin F."/>
        </authorList>
    </citation>
    <scope>NUCLEOTIDE SEQUENCE</scope>
    <source>
        <strain evidence="7">JB14</strain>
    </source>
</reference>
<dbReference type="Pfam" id="PF03439">
    <property type="entry name" value="Spt5-NGN"/>
    <property type="match status" value="1"/>
</dbReference>
<organism evidence="7 8">
    <name type="scientific">Gymnopus androsaceus JB14</name>
    <dbReference type="NCBI Taxonomy" id="1447944"/>
    <lineage>
        <taxon>Eukaryota</taxon>
        <taxon>Fungi</taxon>
        <taxon>Dikarya</taxon>
        <taxon>Basidiomycota</taxon>
        <taxon>Agaricomycotina</taxon>
        <taxon>Agaricomycetes</taxon>
        <taxon>Agaricomycetidae</taxon>
        <taxon>Agaricales</taxon>
        <taxon>Marasmiineae</taxon>
        <taxon>Omphalotaceae</taxon>
        <taxon>Gymnopus</taxon>
    </lineage>
</organism>
<dbReference type="PANTHER" id="PTHR11125">
    <property type="entry name" value="SUPPRESSOR OF TY 5"/>
    <property type="match status" value="1"/>
</dbReference>
<comment type="function">
    <text evidence="2">The SPT4-SPT5 complex mediates both activation and inhibition of transcription elongation, and plays a role in pre-mRNA processing. This complex seems to be important for the stability of the RNA polymerase II elongation machinery on the chromatin template but not for the inherent ability of this machinery to translocate down the gene.</text>
</comment>
<keyword evidence="8" id="KW-1185">Reference proteome</keyword>
<gene>
    <name evidence="7" type="ORF">BT96DRAFT_1005193</name>
</gene>
<feature type="region of interest" description="Disordered" evidence="5">
    <location>
        <begin position="1"/>
        <end position="66"/>
    </location>
</feature>
<evidence type="ECO:0000256" key="2">
    <source>
        <dbReference type="ARBA" id="ARBA00024691"/>
    </source>
</evidence>
<dbReference type="Proteomes" id="UP000799118">
    <property type="component" value="Unassembled WGS sequence"/>
</dbReference>
<feature type="compositionally biased region" description="Acidic residues" evidence="5">
    <location>
        <begin position="13"/>
        <end position="34"/>
    </location>
</feature>
<dbReference type="InterPro" id="IPR005824">
    <property type="entry name" value="KOW"/>
</dbReference>
<dbReference type="GO" id="GO:0032044">
    <property type="term" value="C:DSIF complex"/>
    <property type="evidence" value="ECO:0007669"/>
    <property type="project" value="TreeGrafter"/>
</dbReference>
<dbReference type="OrthoDB" id="2933582at2759"/>
<dbReference type="GO" id="GO:0003729">
    <property type="term" value="F:mRNA binding"/>
    <property type="evidence" value="ECO:0007669"/>
    <property type="project" value="TreeGrafter"/>
</dbReference>
<evidence type="ECO:0000256" key="1">
    <source>
        <dbReference type="ARBA" id="ARBA00023163"/>
    </source>
</evidence>
<evidence type="ECO:0000259" key="6">
    <source>
        <dbReference type="SMART" id="SM00739"/>
    </source>
</evidence>
<feature type="domain" description="KOW" evidence="6">
    <location>
        <begin position="636"/>
        <end position="663"/>
    </location>
</feature>
<dbReference type="InterPro" id="IPR036735">
    <property type="entry name" value="NGN_dom_sf"/>
</dbReference>
<dbReference type="GO" id="GO:0032784">
    <property type="term" value="P:regulation of DNA-templated transcription elongation"/>
    <property type="evidence" value="ECO:0007669"/>
    <property type="project" value="InterPro"/>
</dbReference>
<feature type="compositionally biased region" description="Pro residues" evidence="5">
    <location>
        <begin position="775"/>
        <end position="791"/>
    </location>
</feature>
<dbReference type="Gene3D" id="3.30.70.940">
    <property type="entry name" value="NusG, N-terminal domain"/>
    <property type="match status" value="1"/>
</dbReference>
<keyword evidence="1" id="KW-0804">Transcription</keyword>
<evidence type="ECO:0000256" key="5">
    <source>
        <dbReference type="SAM" id="MobiDB-lite"/>
    </source>
</evidence>
<feature type="domain" description="KOW" evidence="6">
    <location>
        <begin position="211"/>
        <end position="238"/>
    </location>
</feature>
<dbReference type="EMBL" id="ML769805">
    <property type="protein sequence ID" value="KAE9387370.1"/>
    <property type="molecule type" value="Genomic_DNA"/>
</dbReference>
<dbReference type="GO" id="GO:0006357">
    <property type="term" value="P:regulation of transcription by RNA polymerase II"/>
    <property type="evidence" value="ECO:0007669"/>
    <property type="project" value="InterPro"/>
</dbReference>
<dbReference type="InterPro" id="IPR039659">
    <property type="entry name" value="SPT5"/>
</dbReference>
<dbReference type="PANTHER" id="PTHR11125:SF7">
    <property type="entry name" value="TRANSCRIPTION ELONGATION FACTOR SPT5"/>
    <property type="match status" value="1"/>
</dbReference>
<dbReference type="AlphaFoldDB" id="A0A6A4GPZ7"/>
<sequence>MAKTTNQFIDLEAQVDSDQELSDEEDLIDSEFIDDTPHAPHGEARDSLPPAPATAFPSSTPTSSTAPSFLSQLVGQIQGKYVERPFPEAGHDCEPEGRNGVENPAYERSLVPRTEDWGLWRIKCKPSQEYFLLYELMMKHRDLKSELRSVFHNPRDIGFLYLEARFSRTGPRSLREVLRAFSDTRMSSLGMVPEMDIGKCLHIGSTTDDLTFAPRQWVQVKRGLYKGDIGLIRDVYHGAGSSRGVKVWVIPRLGLTDEDPPSSSPTKRKRRNHRPPLKLFDRESCTQLNGLSEDGKYQYSYKSWTFEFGLQLKVFNPSSVSPAREMSTDVFALFMEAQRLAGERFLFEEATMPLPSCWRFELGEPVIIYDKDGNAREGTVCAAPEGNQCEVDVLGKGVQVVRVRNLVKSIILGEYIEVLAGVHVGKVGFVVAQSEAHLGVCVGAHTNGVDFLVHANSVKLSTPEFTSTVMPWINVEVTLLCQAFNGRSGLVKNVRVNTQRSLRLLVQLPDGQTIDVGYNDVRERWSGKVLASYQPLQPHQQQYSVEAPWKDVLVRVISGYYRDRQGLIKNVRRDFLGSLRLSLYLIAKRCSIEIDYLDVVELQSNRPLMEYCPLGNDQLQEFGVNPSIQAMRTGPVPWVGLMVDFVIGSYKSEHGVVRGVDRYSTTTDSESGLTLTVERYTFTALGSNRLVKVDYNHVRYHNTKLYLSDVHEPTARQSFYLPNAVDAQNQQTSSAPEVLSLQTPIASTPMPTELEKWTIFTGPWSASYDYSPQSPIPSPFRSLSPPPPPPSSSSDGYRDIFREAWILHPCLFGITMQMDIKGGSFDTSKKKSGVFVKCIESDGTVQVVSERSVQNNTVPYQSVVSFHDRPKPATEKRLMVVARNSRHIGKYVRQIHHFYQKERTEENHFLLVTTVDRWGLTEEIGDERFGIHPNDLEFVKEKSEERKFAKLLLKDLRAEFSGNPVETRPGMTDPYGLLT</sequence>
<feature type="compositionally biased region" description="Basic and acidic residues" evidence="5">
    <location>
        <begin position="35"/>
        <end position="46"/>
    </location>
</feature>
<evidence type="ECO:0000313" key="8">
    <source>
        <dbReference type="Proteomes" id="UP000799118"/>
    </source>
</evidence>
<dbReference type="SMART" id="SM00739">
    <property type="entry name" value="KOW"/>
    <property type="match status" value="4"/>
</dbReference>
<name>A0A6A4GPZ7_9AGAR</name>
<feature type="region of interest" description="Disordered" evidence="5">
    <location>
        <begin position="775"/>
        <end position="795"/>
    </location>
</feature>